<dbReference type="CDD" id="cd00093">
    <property type="entry name" value="HTH_XRE"/>
    <property type="match status" value="1"/>
</dbReference>
<gene>
    <name evidence="6" type="ORF">M3P19_12150</name>
</gene>
<accession>A0ABT0PTU4</accession>
<name>A0ABT0PTU4_9FLAO</name>
<evidence type="ECO:0000313" key="6">
    <source>
        <dbReference type="EMBL" id="MCL6274764.1"/>
    </source>
</evidence>
<feature type="transmembrane region" description="Helical" evidence="4">
    <location>
        <begin position="218"/>
        <end position="238"/>
    </location>
</feature>
<dbReference type="PROSITE" id="PS01124">
    <property type="entry name" value="HTH_ARAC_FAMILY_2"/>
    <property type="match status" value="1"/>
</dbReference>
<keyword evidence="1" id="KW-0805">Transcription regulation</keyword>
<dbReference type="PANTHER" id="PTHR43280:SF29">
    <property type="entry name" value="ARAC-FAMILY TRANSCRIPTIONAL REGULATOR"/>
    <property type="match status" value="1"/>
</dbReference>
<organism evidence="6 7">
    <name type="scientific">Flagellimonas spongiicola</name>
    <dbReference type="NCBI Taxonomy" id="2942208"/>
    <lineage>
        <taxon>Bacteria</taxon>
        <taxon>Pseudomonadati</taxon>
        <taxon>Bacteroidota</taxon>
        <taxon>Flavobacteriia</taxon>
        <taxon>Flavobacteriales</taxon>
        <taxon>Flavobacteriaceae</taxon>
        <taxon>Flagellimonas</taxon>
    </lineage>
</organism>
<dbReference type="SUPFAM" id="SSF46689">
    <property type="entry name" value="Homeodomain-like"/>
    <property type="match status" value="1"/>
</dbReference>
<evidence type="ECO:0000259" key="5">
    <source>
        <dbReference type="PROSITE" id="PS01124"/>
    </source>
</evidence>
<keyword evidence="4" id="KW-0812">Transmembrane</keyword>
<dbReference type="PROSITE" id="PS00041">
    <property type="entry name" value="HTH_ARAC_FAMILY_1"/>
    <property type="match status" value="1"/>
</dbReference>
<dbReference type="InterPro" id="IPR018062">
    <property type="entry name" value="HTH_AraC-typ_CS"/>
</dbReference>
<evidence type="ECO:0000313" key="7">
    <source>
        <dbReference type="Proteomes" id="UP001203607"/>
    </source>
</evidence>
<feature type="transmembrane region" description="Helical" evidence="4">
    <location>
        <begin position="84"/>
        <end position="103"/>
    </location>
</feature>
<dbReference type="Proteomes" id="UP001203607">
    <property type="component" value="Unassembled WGS sequence"/>
</dbReference>
<feature type="transmembrane region" description="Helical" evidence="4">
    <location>
        <begin position="115"/>
        <end position="138"/>
    </location>
</feature>
<dbReference type="Pfam" id="PF12833">
    <property type="entry name" value="HTH_18"/>
    <property type="match status" value="1"/>
</dbReference>
<sequence length="374" mass="43942">MQFRFKWAALNSPYIEVSVLEIVILIGILHCFALGFTILFSKFFKSKSNNPLGYTLLIIAVVGLNNWFWDIGTNPLLINILDLFLWQFLYPVTLFFFFVRNSVQKSKTLKSYRYFYLPFVLLSTLNIMLSLSINFDLFILPFKTIDGYSFFYKSISLLSVIFPLLMVYLSYKQIRITNRPVQKKWLFYLWVFTSALLVFGVVLESYRFLFSEKLPLTYLWTFASIFIYWLIYHGLFQFKLSNDQFEIRSIRRKEIAVSANKPAAKRSHFDSLINLLDTEKIHFDPNLSREKVADKLGISSGYLSQIVNENAGVNFPDFINSRRVEEVKKLINDPEFNRYSLLEIGLECGFNSKTSFYTNFKKETGLTPREFKNK</sequence>
<feature type="transmembrane region" description="Helical" evidence="4">
    <location>
        <begin position="52"/>
        <end position="69"/>
    </location>
</feature>
<proteinExistence type="predicted"/>
<evidence type="ECO:0000256" key="3">
    <source>
        <dbReference type="ARBA" id="ARBA00023163"/>
    </source>
</evidence>
<evidence type="ECO:0000256" key="2">
    <source>
        <dbReference type="ARBA" id="ARBA00023125"/>
    </source>
</evidence>
<keyword evidence="4" id="KW-0472">Membrane</keyword>
<dbReference type="Gene3D" id="1.10.10.60">
    <property type="entry name" value="Homeodomain-like"/>
    <property type="match status" value="2"/>
</dbReference>
<dbReference type="InterPro" id="IPR018060">
    <property type="entry name" value="HTH_AraC"/>
</dbReference>
<dbReference type="RefSeq" id="WP_249657951.1">
    <property type="nucleotide sequence ID" value="NZ_JAMFMA010000003.1"/>
</dbReference>
<dbReference type="InterPro" id="IPR001387">
    <property type="entry name" value="Cro/C1-type_HTH"/>
</dbReference>
<feature type="domain" description="HTH araC/xylS-type" evidence="5">
    <location>
        <begin position="270"/>
        <end position="374"/>
    </location>
</feature>
<keyword evidence="7" id="KW-1185">Reference proteome</keyword>
<keyword evidence="3" id="KW-0804">Transcription</keyword>
<feature type="transmembrane region" description="Helical" evidence="4">
    <location>
        <begin position="150"/>
        <end position="169"/>
    </location>
</feature>
<keyword evidence="2" id="KW-0238">DNA-binding</keyword>
<protein>
    <submittedName>
        <fullName evidence="6">AraC family transcriptional regulator</fullName>
    </submittedName>
</protein>
<feature type="transmembrane region" description="Helical" evidence="4">
    <location>
        <begin position="185"/>
        <end position="206"/>
    </location>
</feature>
<evidence type="ECO:0000256" key="1">
    <source>
        <dbReference type="ARBA" id="ARBA00023015"/>
    </source>
</evidence>
<keyword evidence="4" id="KW-1133">Transmembrane helix</keyword>
<dbReference type="InterPro" id="IPR009057">
    <property type="entry name" value="Homeodomain-like_sf"/>
</dbReference>
<comment type="caution">
    <text evidence="6">The sequence shown here is derived from an EMBL/GenBank/DDBJ whole genome shotgun (WGS) entry which is preliminary data.</text>
</comment>
<evidence type="ECO:0000256" key="4">
    <source>
        <dbReference type="SAM" id="Phobius"/>
    </source>
</evidence>
<dbReference type="EMBL" id="JAMFMA010000003">
    <property type="protein sequence ID" value="MCL6274764.1"/>
    <property type="molecule type" value="Genomic_DNA"/>
</dbReference>
<dbReference type="PANTHER" id="PTHR43280">
    <property type="entry name" value="ARAC-FAMILY TRANSCRIPTIONAL REGULATOR"/>
    <property type="match status" value="1"/>
</dbReference>
<reference evidence="6 7" key="1">
    <citation type="submission" date="2022-05" db="EMBL/GenBank/DDBJ databases">
        <authorList>
            <person name="Park J.-S."/>
        </authorList>
    </citation>
    <scope>NUCLEOTIDE SEQUENCE [LARGE SCALE GENOMIC DNA]</scope>
    <source>
        <strain evidence="6 7">2012CJ35-5</strain>
    </source>
</reference>
<feature type="transmembrane region" description="Helical" evidence="4">
    <location>
        <begin position="20"/>
        <end position="40"/>
    </location>
</feature>
<dbReference type="SMART" id="SM00342">
    <property type="entry name" value="HTH_ARAC"/>
    <property type="match status" value="1"/>
</dbReference>